<evidence type="ECO:0000256" key="2">
    <source>
        <dbReference type="ARBA" id="ARBA00022723"/>
    </source>
</evidence>
<name>A0A523XRI8_UNCT6</name>
<reference evidence="6 7" key="1">
    <citation type="submission" date="2019-03" db="EMBL/GenBank/DDBJ databases">
        <title>Metabolic potential of uncultured bacteria and archaea associated with petroleum seepage in deep-sea sediments.</title>
        <authorList>
            <person name="Dong X."/>
            <person name="Hubert C."/>
        </authorList>
    </citation>
    <scope>NUCLEOTIDE SEQUENCE [LARGE SCALE GENOMIC DNA]</scope>
    <source>
        <strain evidence="6">E29_bin36</strain>
    </source>
</reference>
<evidence type="ECO:0000313" key="7">
    <source>
        <dbReference type="Proteomes" id="UP000315534"/>
    </source>
</evidence>
<dbReference type="Pfam" id="PF06397">
    <property type="entry name" value="Desulfoferrod_N"/>
    <property type="match status" value="1"/>
</dbReference>
<organism evidence="6 7">
    <name type="scientific">candidate division TA06 bacterium</name>
    <dbReference type="NCBI Taxonomy" id="2250710"/>
    <lineage>
        <taxon>Bacteria</taxon>
        <taxon>Bacteria division TA06</taxon>
    </lineage>
</organism>
<dbReference type="InterPro" id="IPR004462">
    <property type="entry name" value="Desulfoferrodoxin_N"/>
</dbReference>
<keyword evidence="4" id="KW-0408">Iron</keyword>
<dbReference type="AlphaFoldDB" id="A0A523XRI8"/>
<proteinExistence type="predicted"/>
<keyword evidence="2" id="KW-0479">Metal-binding</keyword>
<evidence type="ECO:0000256" key="4">
    <source>
        <dbReference type="ARBA" id="ARBA00023004"/>
    </source>
</evidence>
<keyword evidence="1" id="KW-0813">Transport</keyword>
<protein>
    <submittedName>
        <fullName evidence="6">Desulfoferrodoxin</fullName>
    </submittedName>
</protein>
<dbReference type="GO" id="GO:0005506">
    <property type="term" value="F:iron ion binding"/>
    <property type="evidence" value="ECO:0007669"/>
    <property type="project" value="InterPro"/>
</dbReference>
<dbReference type="InterPro" id="IPR038094">
    <property type="entry name" value="Desulfoferrodoxin_N_sf"/>
</dbReference>
<evidence type="ECO:0000313" key="6">
    <source>
        <dbReference type="EMBL" id="TET81914.1"/>
    </source>
</evidence>
<evidence type="ECO:0000259" key="5">
    <source>
        <dbReference type="Pfam" id="PF06397"/>
    </source>
</evidence>
<keyword evidence="3" id="KW-0249">Electron transport</keyword>
<dbReference type="Proteomes" id="UP000315534">
    <property type="component" value="Unassembled WGS sequence"/>
</dbReference>
<dbReference type="EMBL" id="SOIP01000192">
    <property type="protein sequence ID" value="TET81914.1"/>
    <property type="molecule type" value="Genomic_DNA"/>
</dbReference>
<dbReference type="Gene3D" id="2.20.28.100">
    <property type="entry name" value="Desulphoferrodoxin, N-terminal domain"/>
    <property type="match status" value="1"/>
</dbReference>
<dbReference type="SUPFAM" id="SSF57802">
    <property type="entry name" value="Rubredoxin-like"/>
    <property type="match status" value="1"/>
</dbReference>
<gene>
    <name evidence="6" type="ORF">E3J38_03080</name>
</gene>
<sequence length="31" mass="3272">MSRRTVCGNEVTVTKVGGGTLVCCGQEMELI</sequence>
<comment type="caution">
    <text evidence="6">The sequence shown here is derived from an EMBL/GenBank/DDBJ whole genome shotgun (WGS) entry which is preliminary data.</text>
</comment>
<evidence type="ECO:0000256" key="3">
    <source>
        <dbReference type="ARBA" id="ARBA00022982"/>
    </source>
</evidence>
<accession>A0A523XRI8</accession>
<feature type="domain" description="Desulfoferrodoxin N-terminal" evidence="5">
    <location>
        <begin position="5"/>
        <end position="31"/>
    </location>
</feature>
<evidence type="ECO:0000256" key="1">
    <source>
        <dbReference type="ARBA" id="ARBA00022448"/>
    </source>
</evidence>